<sequence length="149" mass="16611">MIDIMCLFQQSIRVEIVLSELQRLSVGQNDIACYVMNRPALQNRSNKGQLGNNDETSRADISFIIATIFGVVGASVGFRLAWGPIVWGVVSSFIGFLIGLVIDYFISNKFKKRPDPCVVIIIRCRKDQVSSVEQMLNKNQTLGLTIIES</sequence>
<dbReference type="OrthoDB" id="1683109at2"/>
<feature type="transmembrane region" description="Helical" evidence="1">
    <location>
        <begin position="61"/>
        <end position="79"/>
    </location>
</feature>
<keyword evidence="1" id="KW-0812">Transmembrane</keyword>
<evidence type="ECO:0000313" key="2">
    <source>
        <dbReference type="EMBL" id="EST12120.1"/>
    </source>
</evidence>
<evidence type="ECO:0000256" key="1">
    <source>
        <dbReference type="SAM" id="Phobius"/>
    </source>
</evidence>
<dbReference type="EMBL" id="AWTC01000006">
    <property type="protein sequence ID" value="EST12120.1"/>
    <property type="molecule type" value="Genomic_DNA"/>
</dbReference>
<keyword evidence="1" id="KW-0472">Membrane</keyword>
<evidence type="ECO:0000313" key="3">
    <source>
        <dbReference type="Proteomes" id="UP000018296"/>
    </source>
</evidence>
<proteinExistence type="predicted"/>
<dbReference type="AlphaFoldDB" id="V6IXR4"/>
<dbReference type="Proteomes" id="UP000018296">
    <property type="component" value="Unassembled WGS sequence"/>
</dbReference>
<name>V6IXR4_9BACL</name>
<dbReference type="STRING" id="1395513.P343_08500"/>
<accession>V6IXR4</accession>
<dbReference type="eggNOG" id="ENOG50331U2">
    <property type="taxonomic scope" value="Bacteria"/>
</dbReference>
<protein>
    <submittedName>
        <fullName evidence="2">Membrane protein</fullName>
    </submittedName>
</protein>
<dbReference type="RefSeq" id="WP_023509963.1">
    <property type="nucleotide sequence ID" value="NZ_AWTC01000006.1"/>
</dbReference>
<feature type="transmembrane region" description="Helical" evidence="1">
    <location>
        <begin position="85"/>
        <end position="106"/>
    </location>
</feature>
<dbReference type="PATRIC" id="fig|1395513.3.peg.1722"/>
<keyword evidence="3" id="KW-1185">Reference proteome</keyword>
<organism evidence="2 3">
    <name type="scientific">Sporolactobacillus laevolacticus DSM 442</name>
    <dbReference type="NCBI Taxonomy" id="1395513"/>
    <lineage>
        <taxon>Bacteria</taxon>
        <taxon>Bacillati</taxon>
        <taxon>Bacillota</taxon>
        <taxon>Bacilli</taxon>
        <taxon>Bacillales</taxon>
        <taxon>Sporolactobacillaceae</taxon>
        <taxon>Sporolactobacillus</taxon>
    </lineage>
</organism>
<comment type="caution">
    <text evidence="2">The sequence shown here is derived from an EMBL/GenBank/DDBJ whole genome shotgun (WGS) entry which is preliminary data.</text>
</comment>
<gene>
    <name evidence="2" type="ORF">P343_08500</name>
</gene>
<reference evidence="2 3" key="1">
    <citation type="journal article" date="2013" name="Genome Announc.">
        <title>Genome Sequence of Sporolactobacillus laevolacticus DSM442, an Efficient Polymer-Grade D-Lactate Producer from Agricultural Waste Cottonseed as a Nitrogen Source.</title>
        <authorList>
            <person name="Wang H."/>
            <person name="Wang L."/>
            <person name="Ju J."/>
            <person name="Yu B."/>
            <person name="Ma Y."/>
        </authorList>
    </citation>
    <scope>NUCLEOTIDE SEQUENCE [LARGE SCALE GENOMIC DNA]</scope>
    <source>
        <strain evidence="2 3">DSM 442</strain>
    </source>
</reference>
<keyword evidence="1" id="KW-1133">Transmembrane helix</keyword>